<sequence>MRKFPPPPRAAEFSELIKKRLEEVKSAGGTRETVTIDWNEQQAHVEVIDLPVKSLYFNPGTHRIRAQRSHDPARDAVLDKDAWCDDSQNYLQYLLSVLPTNPSLRDPEFDKLKESLKDFGQNDPGLVTHHGILVNGNTRAAALRELGIQSMRVGVLPESFTWSDINAVELSLQLRKDHRRDYSYINRLLAMKEQAELGRTPEAIAKDFRIKTPTYHQERWILSVIEDLIERSRSGGGTGLRLVDWEGDQEKLKELQRLYEKLKTLDHDAAEVLKEWRLAAILLGFSKTDVRHIDEDFLKAQYLEKTMPAGVSGAGAAGEPDGVAIPGLGISVPAASSEVSSARSLNDRILRAAATVRTGDDLLDADKAEAQALLDDAEKAFDSAIDAAGRDARIRKRKQLAPARLGEAIACIDQCVVELVQARAQRTLDEEAFDDAVVKLRESLVKLAQQAGRGMPNPGDGVAWLVDAAASGGTQ</sequence>
<dbReference type="InterPro" id="IPR036086">
    <property type="entry name" value="ParB/Sulfiredoxin_sf"/>
</dbReference>
<evidence type="ECO:0000313" key="2">
    <source>
        <dbReference type="Proteomes" id="UP000198280"/>
    </source>
</evidence>
<dbReference type="AlphaFoldDB" id="A0A239BAP8"/>
<dbReference type="Proteomes" id="UP000198280">
    <property type="component" value="Unassembled WGS sequence"/>
</dbReference>
<protein>
    <submittedName>
        <fullName evidence="1">Uncharacterized protein</fullName>
    </submittedName>
</protein>
<keyword evidence="2" id="KW-1185">Reference proteome</keyword>
<dbReference type="SUPFAM" id="SSF110849">
    <property type="entry name" value="ParB/Sulfiredoxin"/>
    <property type="match status" value="1"/>
</dbReference>
<dbReference type="EMBL" id="FZOF01000002">
    <property type="protein sequence ID" value="SNS04518.1"/>
    <property type="molecule type" value="Genomic_DNA"/>
</dbReference>
<dbReference type="OrthoDB" id="3176965at2"/>
<accession>A0A239BAP8</accession>
<dbReference type="RefSeq" id="WP_089222602.1">
    <property type="nucleotide sequence ID" value="NZ_FZOF01000002.1"/>
</dbReference>
<organism evidence="1 2">
    <name type="scientific">Actinacidiphila glaucinigra</name>
    <dbReference type="NCBI Taxonomy" id="235986"/>
    <lineage>
        <taxon>Bacteria</taxon>
        <taxon>Bacillati</taxon>
        <taxon>Actinomycetota</taxon>
        <taxon>Actinomycetes</taxon>
        <taxon>Kitasatosporales</taxon>
        <taxon>Streptomycetaceae</taxon>
        <taxon>Actinacidiphila</taxon>
    </lineage>
</organism>
<proteinExistence type="predicted"/>
<evidence type="ECO:0000313" key="1">
    <source>
        <dbReference type="EMBL" id="SNS04518.1"/>
    </source>
</evidence>
<name>A0A239BAP8_9ACTN</name>
<reference evidence="1 2" key="1">
    <citation type="submission" date="2017-06" db="EMBL/GenBank/DDBJ databases">
        <authorList>
            <person name="Kim H.J."/>
            <person name="Triplett B.A."/>
        </authorList>
    </citation>
    <scope>NUCLEOTIDE SEQUENCE [LARGE SCALE GENOMIC DNA]</scope>
    <source>
        <strain evidence="1 2">CGMCC 4.1858</strain>
    </source>
</reference>
<gene>
    <name evidence="1" type="ORF">SAMN05216252_102477</name>
</gene>